<comment type="caution">
    <text evidence="3">The sequence shown here is derived from an EMBL/GenBank/DDBJ whole genome shotgun (WGS) entry which is preliminary data.</text>
</comment>
<sequence>MPSLEKTSFDAGMVESEEEPAEGSFIPGTFVEIRRNEVATHGVVVGEKIKNMRAHISALTTGGELWDPLRDDIMFAVPALVAPDVALRCSVDEIALDNTQLTARVQVMQSIRHLERDMEDAMSDIMSREFDVYSRVRSQDPDKWATTTVAEVARMLSDKPNLNTMFAAHKYLMERPEYFLADISYIRSQSFDVRPLSHVQTVTKVTEWSRQDSGPLQDFARRAIPVIAANRQRHAETRNDLAAQSPGKHVWTEDDLTILNFLHQSLQPWRSIQKDPYSIGRSAIVRHLEPSVVVNDSRVHSTVIDLGIYAPWQDISSLRRVLNLDLDPPETSPKVQATNALVQRSLSTPPARGAPLGPEDFYPSDPLETMRHDFGDMPIYVIDDAGAHELDDGISYEAIPEEPGSYWLHAHVADPASLIPPTHILAQRAAQQAETTYLVHRSWPLFPSTLMFAGRPGMSLAQRTERATENRVLTFSSKINADGELVDSLVRPGIARNFVKLSYDEVDLVLTGELMPRMYPFGNPATPPPKPQLSDSQINDLRTLDRIRDTLLRNRFKKGIFESDNAQAKIVNYRMPKGILSPNLSANTTDYSGFPQYDYWVETSSAQHASSRGLVAEVMKTASRTSSRWCAERGIPVIRRVASQMVASPEALERLLAKRNEHGFVSNTDMLAAASLQAMAGYSLTPGAHWAIGASEGEGYARSTSPLRRFSDLIAHYQIHRALLGQKPHFSTEYLQEYIHKLNVRDTLRKRTEKAHLRTLAFTAIKRWMEAPSTDMPDPLLDLVATQVYPPRFNVLTGAAQADVPVPALGITVLMTELSRKSMENWRVGESVKVRIKEIRMGVQPAMEVVAR</sequence>
<keyword evidence="4" id="KW-1185">Reference proteome</keyword>
<dbReference type="EMBL" id="JARKIF010000001">
    <property type="protein sequence ID" value="KAJ7649999.1"/>
    <property type="molecule type" value="Genomic_DNA"/>
</dbReference>
<organism evidence="3 4">
    <name type="scientific">Roridomyces roridus</name>
    <dbReference type="NCBI Taxonomy" id="1738132"/>
    <lineage>
        <taxon>Eukaryota</taxon>
        <taxon>Fungi</taxon>
        <taxon>Dikarya</taxon>
        <taxon>Basidiomycota</taxon>
        <taxon>Agaricomycotina</taxon>
        <taxon>Agaricomycetes</taxon>
        <taxon>Agaricomycetidae</taxon>
        <taxon>Agaricales</taxon>
        <taxon>Marasmiineae</taxon>
        <taxon>Mycenaceae</taxon>
        <taxon>Roridomyces</taxon>
    </lineage>
</organism>
<protein>
    <recommendedName>
        <fullName evidence="2">RNB domain-containing protein</fullName>
    </recommendedName>
</protein>
<accession>A0AAD7CIJ1</accession>
<dbReference type="InterPro" id="IPR050180">
    <property type="entry name" value="RNR_Ribonuclease"/>
</dbReference>
<dbReference type="InterPro" id="IPR001900">
    <property type="entry name" value="RNase_II/R"/>
</dbReference>
<dbReference type="SMART" id="SM00955">
    <property type="entry name" value="RNB"/>
    <property type="match status" value="1"/>
</dbReference>
<dbReference type="PANTHER" id="PTHR23355">
    <property type="entry name" value="RIBONUCLEASE"/>
    <property type="match status" value="1"/>
</dbReference>
<dbReference type="AlphaFoldDB" id="A0AAD7CIJ1"/>
<dbReference type="GO" id="GO:0000932">
    <property type="term" value="C:P-body"/>
    <property type="evidence" value="ECO:0007669"/>
    <property type="project" value="TreeGrafter"/>
</dbReference>
<reference evidence="3" key="1">
    <citation type="submission" date="2023-03" db="EMBL/GenBank/DDBJ databases">
        <title>Massive genome expansion in bonnet fungi (Mycena s.s.) driven by repeated elements and novel gene families across ecological guilds.</title>
        <authorList>
            <consortium name="Lawrence Berkeley National Laboratory"/>
            <person name="Harder C.B."/>
            <person name="Miyauchi S."/>
            <person name="Viragh M."/>
            <person name="Kuo A."/>
            <person name="Thoen E."/>
            <person name="Andreopoulos B."/>
            <person name="Lu D."/>
            <person name="Skrede I."/>
            <person name="Drula E."/>
            <person name="Henrissat B."/>
            <person name="Morin E."/>
            <person name="Kohler A."/>
            <person name="Barry K."/>
            <person name="LaButti K."/>
            <person name="Morin E."/>
            <person name="Salamov A."/>
            <person name="Lipzen A."/>
            <person name="Mereny Z."/>
            <person name="Hegedus B."/>
            <person name="Baldrian P."/>
            <person name="Stursova M."/>
            <person name="Weitz H."/>
            <person name="Taylor A."/>
            <person name="Grigoriev I.V."/>
            <person name="Nagy L.G."/>
            <person name="Martin F."/>
            <person name="Kauserud H."/>
        </authorList>
    </citation>
    <scope>NUCLEOTIDE SEQUENCE</scope>
    <source>
        <strain evidence="3">9284</strain>
    </source>
</reference>
<evidence type="ECO:0000259" key="2">
    <source>
        <dbReference type="SMART" id="SM00955"/>
    </source>
</evidence>
<dbReference type="Pfam" id="PF00773">
    <property type="entry name" value="RNB"/>
    <property type="match status" value="1"/>
</dbReference>
<evidence type="ECO:0000313" key="4">
    <source>
        <dbReference type="Proteomes" id="UP001221142"/>
    </source>
</evidence>
<dbReference type="GO" id="GO:0006402">
    <property type="term" value="P:mRNA catabolic process"/>
    <property type="evidence" value="ECO:0007669"/>
    <property type="project" value="TreeGrafter"/>
</dbReference>
<dbReference type="InterPro" id="IPR012340">
    <property type="entry name" value="NA-bd_OB-fold"/>
</dbReference>
<evidence type="ECO:0000256" key="1">
    <source>
        <dbReference type="SAM" id="MobiDB-lite"/>
    </source>
</evidence>
<dbReference type="SUPFAM" id="SSF50249">
    <property type="entry name" value="Nucleic acid-binding proteins"/>
    <property type="match status" value="1"/>
</dbReference>
<gene>
    <name evidence="3" type="ORF">FB45DRAFT_858921</name>
</gene>
<dbReference type="GO" id="GO:0000175">
    <property type="term" value="F:3'-5'-RNA exonuclease activity"/>
    <property type="evidence" value="ECO:0007669"/>
    <property type="project" value="TreeGrafter"/>
</dbReference>
<feature type="region of interest" description="Disordered" evidence="1">
    <location>
        <begin position="1"/>
        <end position="21"/>
    </location>
</feature>
<name>A0AAD7CIJ1_9AGAR</name>
<evidence type="ECO:0000313" key="3">
    <source>
        <dbReference type="EMBL" id="KAJ7649999.1"/>
    </source>
</evidence>
<feature type="domain" description="RNB" evidence="2">
    <location>
        <begin position="371"/>
        <end position="725"/>
    </location>
</feature>
<proteinExistence type="predicted"/>
<dbReference type="GO" id="GO:0003723">
    <property type="term" value="F:RNA binding"/>
    <property type="evidence" value="ECO:0007669"/>
    <property type="project" value="InterPro"/>
</dbReference>
<dbReference type="PANTHER" id="PTHR23355:SF65">
    <property type="entry name" value="EXORIBONUCLEASE CYT-4, PUTATIVE (AFU_ORTHOLOGUE AFUA_7G01550)-RELATED"/>
    <property type="match status" value="1"/>
</dbReference>
<dbReference type="Proteomes" id="UP001221142">
    <property type="component" value="Unassembled WGS sequence"/>
</dbReference>